<dbReference type="InterPro" id="IPR050556">
    <property type="entry name" value="Type_II_TA_system_RNase"/>
</dbReference>
<dbReference type="RefSeq" id="WP_026299975.1">
    <property type="nucleotide sequence ID" value="NZ_JRLX01000023.1"/>
</dbReference>
<evidence type="ECO:0000256" key="2">
    <source>
        <dbReference type="ARBA" id="ARBA00022649"/>
    </source>
</evidence>
<evidence type="ECO:0000256" key="1">
    <source>
        <dbReference type="ARBA" id="ARBA00001946"/>
    </source>
</evidence>
<dbReference type="STRING" id="1121895.GCA_000378485_01754"/>
<evidence type="ECO:0000313" key="10">
    <source>
        <dbReference type="Proteomes" id="UP000030152"/>
    </source>
</evidence>
<comment type="caution">
    <text evidence="9">The sequence shown here is derived from an EMBL/GenBank/DDBJ whole genome shotgun (WGS) entry which is preliminary data.</text>
</comment>
<comment type="cofactor">
    <cofactor evidence="1">
        <name>Mg(2+)</name>
        <dbReference type="ChEBI" id="CHEBI:18420"/>
    </cofactor>
</comment>
<dbReference type="SUPFAM" id="SSF88723">
    <property type="entry name" value="PIN domain-like"/>
    <property type="match status" value="1"/>
</dbReference>
<dbReference type="eggNOG" id="COG1487">
    <property type="taxonomic scope" value="Bacteria"/>
</dbReference>
<feature type="domain" description="PIN" evidence="8">
    <location>
        <begin position="3"/>
        <end position="121"/>
    </location>
</feature>
<evidence type="ECO:0000313" key="9">
    <source>
        <dbReference type="EMBL" id="KGO85353.1"/>
    </source>
</evidence>
<dbReference type="EMBL" id="JRLX01000023">
    <property type="protein sequence ID" value="KGO85353.1"/>
    <property type="molecule type" value="Genomic_DNA"/>
</dbReference>
<evidence type="ECO:0000259" key="8">
    <source>
        <dbReference type="Pfam" id="PF01850"/>
    </source>
</evidence>
<dbReference type="Gene3D" id="3.40.50.1010">
    <property type="entry name" value="5'-nuclease"/>
    <property type="match status" value="1"/>
</dbReference>
<proteinExistence type="inferred from homology"/>
<dbReference type="GO" id="GO:0003677">
    <property type="term" value="F:DNA binding"/>
    <property type="evidence" value="ECO:0007669"/>
    <property type="project" value="UniProtKB-KW"/>
</dbReference>
<dbReference type="InterPro" id="IPR002716">
    <property type="entry name" value="PIN_dom"/>
</dbReference>
<organism evidence="9 10">
    <name type="scientific">Flavobacterium rivuli WB 3.3-2 = DSM 21788</name>
    <dbReference type="NCBI Taxonomy" id="1121895"/>
    <lineage>
        <taxon>Bacteria</taxon>
        <taxon>Pseudomonadati</taxon>
        <taxon>Bacteroidota</taxon>
        <taxon>Flavobacteriia</taxon>
        <taxon>Flavobacteriales</taxon>
        <taxon>Flavobacteriaceae</taxon>
        <taxon>Flavobacterium</taxon>
    </lineage>
</organism>
<evidence type="ECO:0000256" key="3">
    <source>
        <dbReference type="ARBA" id="ARBA00022722"/>
    </source>
</evidence>
<evidence type="ECO:0000256" key="5">
    <source>
        <dbReference type="ARBA" id="ARBA00022801"/>
    </source>
</evidence>
<keyword evidence="9" id="KW-0238">DNA-binding</keyword>
<dbReference type="GO" id="GO:0046872">
    <property type="term" value="F:metal ion binding"/>
    <property type="evidence" value="ECO:0007669"/>
    <property type="project" value="UniProtKB-KW"/>
</dbReference>
<keyword evidence="5" id="KW-0378">Hydrolase</keyword>
<dbReference type="GO" id="GO:0016787">
    <property type="term" value="F:hydrolase activity"/>
    <property type="evidence" value="ECO:0007669"/>
    <property type="project" value="UniProtKB-KW"/>
</dbReference>
<dbReference type="PANTHER" id="PTHR33653">
    <property type="entry name" value="RIBONUCLEASE VAPC2"/>
    <property type="match status" value="1"/>
</dbReference>
<name>A0A0A2M1K5_9FLAO</name>
<sequence>MKYLIDTNIAIFYMKGKFSLNKKFDALSSDDCYISEITLAELKFGVAKSEKPEKNKKALNDFLTGVQILPIFHSLDLYADEKARLQKAGTPIDDFDLLIGVTSVTHKLTMVTNNTKHFRQITNINLEDWTSEIAGTI</sequence>
<comment type="similarity">
    <text evidence="7">Belongs to the PINc/VapC protein family.</text>
</comment>
<protein>
    <submittedName>
        <fullName evidence="9">DNA-binding protein</fullName>
    </submittedName>
</protein>
<keyword evidence="6" id="KW-0460">Magnesium</keyword>
<keyword evidence="4" id="KW-0479">Metal-binding</keyword>
<keyword evidence="10" id="KW-1185">Reference proteome</keyword>
<gene>
    <name evidence="9" type="ORF">Q765_16545</name>
</gene>
<reference evidence="9 10" key="1">
    <citation type="submission" date="2013-09" db="EMBL/GenBank/DDBJ databases">
        <authorList>
            <person name="Zeng Z."/>
            <person name="Chen C."/>
        </authorList>
    </citation>
    <scope>NUCLEOTIDE SEQUENCE [LARGE SCALE GENOMIC DNA]</scope>
    <source>
        <strain evidence="9 10">WB 3.3-2</strain>
    </source>
</reference>
<evidence type="ECO:0000256" key="4">
    <source>
        <dbReference type="ARBA" id="ARBA00022723"/>
    </source>
</evidence>
<dbReference type="GO" id="GO:0004518">
    <property type="term" value="F:nuclease activity"/>
    <property type="evidence" value="ECO:0007669"/>
    <property type="project" value="UniProtKB-KW"/>
</dbReference>
<dbReference type="Proteomes" id="UP000030152">
    <property type="component" value="Unassembled WGS sequence"/>
</dbReference>
<evidence type="ECO:0000256" key="7">
    <source>
        <dbReference type="ARBA" id="ARBA00038093"/>
    </source>
</evidence>
<accession>A0A0A2M1K5</accession>
<keyword evidence="2" id="KW-1277">Toxin-antitoxin system</keyword>
<dbReference type="PANTHER" id="PTHR33653:SF1">
    <property type="entry name" value="RIBONUCLEASE VAPC2"/>
    <property type="match status" value="1"/>
</dbReference>
<dbReference type="CDD" id="cd18743">
    <property type="entry name" value="PIN_VapC4-5_FitB-like"/>
    <property type="match status" value="1"/>
</dbReference>
<dbReference type="AlphaFoldDB" id="A0A0A2M1K5"/>
<dbReference type="InterPro" id="IPR029060">
    <property type="entry name" value="PIN-like_dom_sf"/>
</dbReference>
<dbReference type="Pfam" id="PF01850">
    <property type="entry name" value="PIN"/>
    <property type="match status" value="1"/>
</dbReference>
<evidence type="ECO:0000256" key="6">
    <source>
        <dbReference type="ARBA" id="ARBA00022842"/>
    </source>
</evidence>
<keyword evidence="3" id="KW-0540">Nuclease</keyword>